<proteinExistence type="predicted"/>
<protein>
    <submittedName>
        <fullName evidence="1">Uncharacterized protein</fullName>
    </submittedName>
</protein>
<sequence>MPENKKASAAFEMLQRRACNVAVPLCLNDPIKGLRLNNELKPSLIRLSVLKPVTLADTLLPTPRRRLRYTKR</sequence>
<keyword evidence="2" id="KW-1185">Reference proteome</keyword>
<evidence type="ECO:0000313" key="2">
    <source>
        <dbReference type="Proteomes" id="UP001285921"/>
    </source>
</evidence>
<dbReference type="EMBL" id="BTCL01000031">
    <property type="protein sequence ID" value="GMK48588.1"/>
    <property type="molecule type" value="Genomic_DNA"/>
</dbReference>
<comment type="caution">
    <text evidence="1">The sequence shown here is derived from an EMBL/GenBank/DDBJ whole genome shotgun (WGS) entry which is preliminary data.</text>
</comment>
<dbReference type="Proteomes" id="UP001285921">
    <property type="component" value="Unassembled WGS sequence"/>
</dbReference>
<reference evidence="1 2" key="1">
    <citation type="submission" date="2023-05" db="EMBL/GenBank/DDBJ databases">
        <title>Draft genome of Paenibacillus sp. CCS26.</title>
        <authorList>
            <person name="Akita H."/>
            <person name="Shinto Y."/>
            <person name="Kimura Z."/>
        </authorList>
    </citation>
    <scope>NUCLEOTIDE SEQUENCE [LARGE SCALE GENOMIC DNA]</scope>
    <source>
        <strain evidence="1 2">CCS26</strain>
    </source>
</reference>
<accession>A0ABQ6NUS3</accession>
<evidence type="ECO:0000313" key="1">
    <source>
        <dbReference type="EMBL" id="GMK48588.1"/>
    </source>
</evidence>
<organism evidence="1 2">
    <name type="scientific">Paenibacillus glycanilyticus</name>
    <dbReference type="NCBI Taxonomy" id="126569"/>
    <lineage>
        <taxon>Bacteria</taxon>
        <taxon>Bacillati</taxon>
        <taxon>Bacillota</taxon>
        <taxon>Bacilli</taxon>
        <taxon>Bacillales</taxon>
        <taxon>Paenibacillaceae</taxon>
        <taxon>Paenibacillus</taxon>
    </lineage>
</organism>
<gene>
    <name evidence="1" type="ORF">PghCCS26_57180</name>
</gene>
<name>A0ABQ6NUS3_9BACL</name>